<gene>
    <name evidence="7" type="ORF">JQ615_06175</name>
</gene>
<keyword evidence="2" id="KW-0285">Flavoprotein</keyword>
<keyword evidence="5 7" id="KW-0503">Monooxygenase</keyword>
<proteinExistence type="predicted"/>
<dbReference type="Proteomes" id="UP001315278">
    <property type="component" value="Unassembled WGS sequence"/>
</dbReference>
<evidence type="ECO:0000256" key="1">
    <source>
        <dbReference type="ARBA" id="ARBA00001974"/>
    </source>
</evidence>
<comment type="caution">
    <text evidence="7">The sequence shown here is derived from an EMBL/GenBank/DDBJ whole genome shotgun (WGS) entry which is preliminary data.</text>
</comment>
<evidence type="ECO:0000256" key="5">
    <source>
        <dbReference type="ARBA" id="ARBA00023033"/>
    </source>
</evidence>
<evidence type="ECO:0000259" key="6">
    <source>
        <dbReference type="Pfam" id="PF01494"/>
    </source>
</evidence>
<dbReference type="SUPFAM" id="SSF54373">
    <property type="entry name" value="FAD-linked reductases, C-terminal domain"/>
    <property type="match status" value="1"/>
</dbReference>
<sequence>MSDRLNIAIVGAGIGGLSAALALGARGMNVAVFEEAVSPREAGAGISIPPNAAILLKRAGLCDALEKISTRSQGLTTLRTSRGEFVPRPPPVEMQSYLIHRVELLAMLLSAVKAPVHYGHRCIRVEETETGARLAFANGAVHDADLVIGADGIHSMVQREIGLVSRPSSEGIMAYRGLAKSEKLPWAADLRGLNMWIGAGRSLICFPVSQGRLITVVAFVPCSRDMEETWFAPGDVKALAAEYEGWDAPVREIIAALDQTFRWGIYDRPPLPYWSKGHVTLLGDAAHPMVPHFGQGAGQSIEDGFVLAVLLEHATRDEIPARLKAYQDLRLERTSRIQAASRNAGRFYRSLGENHSDESKREWMSAVDWIFPYDAEQAAASLL</sequence>
<comment type="cofactor">
    <cofactor evidence="1">
        <name>FAD</name>
        <dbReference type="ChEBI" id="CHEBI:57692"/>
    </cofactor>
</comment>
<dbReference type="Pfam" id="PF01494">
    <property type="entry name" value="FAD_binding_3"/>
    <property type="match status" value="1"/>
</dbReference>
<dbReference type="InterPro" id="IPR050493">
    <property type="entry name" value="FAD-dep_Monooxygenase_BioMet"/>
</dbReference>
<dbReference type="GO" id="GO:0004497">
    <property type="term" value="F:monooxygenase activity"/>
    <property type="evidence" value="ECO:0007669"/>
    <property type="project" value="UniProtKB-KW"/>
</dbReference>
<dbReference type="SUPFAM" id="SSF51905">
    <property type="entry name" value="FAD/NAD(P)-binding domain"/>
    <property type="match status" value="1"/>
</dbReference>
<dbReference type="PANTHER" id="PTHR13789">
    <property type="entry name" value="MONOOXYGENASE"/>
    <property type="match status" value="1"/>
</dbReference>
<protein>
    <submittedName>
        <fullName evidence="7">FAD-dependent monooxygenase</fullName>
    </submittedName>
</protein>
<keyword evidence="8" id="KW-1185">Reference proteome</keyword>
<dbReference type="InterPro" id="IPR002938">
    <property type="entry name" value="FAD-bd"/>
</dbReference>
<name>A0ABS5FDW4_9BRAD</name>
<keyword evidence="4" id="KW-0560">Oxidoreductase</keyword>
<feature type="domain" description="FAD-binding" evidence="6">
    <location>
        <begin position="6"/>
        <end position="337"/>
    </location>
</feature>
<organism evidence="7 8">
    <name type="scientific">Bradyrhizobium jicamae</name>
    <dbReference type="NCBI Taxonomy" id="280332"/>
    <lineage>
        <taxon>Bacteria</taxon>
        <taxon>Pseudomonadati</taxon>
        <taxon>Pseudomonadota</taxon>
        <taxon>Alphaproteobacteria</taxon>
        <taxon>Hyphomicrobiales</taxon>
        <taxon>Nitrobacteraceae</taxon>
        <taxon>Bradyrhizobium</taxon>
    </lineage>
</organism>
<dbReference type="RefSeq" id="WP_212492013.1">
    <property type="nucleotide sequence ID" value="NZ_JAFCJH010000004.1"/>
</dbReference>
<accession>A0ABS5FDW4</accession>
<evidence type="ECO:0000256" key="2">
    <source>
        <dbReference type="ARBA" id="ARBA00022630"/>
    </source>
</evidence>
<reference evidence="8" key="1">
    <citation type="journal article" date="2021" name="ISME J.">
        <title>Evolutionary origin and ecological implication of a unique nif island in free-living Bradyrhizobium lineages.</title>
        <authorList>
            <person name="Tao J."/>
        </authorList>
    </citation>
    <scope>NUCLEOTIDE SEQUENCE [LARGE SCALE GENOMIC DNA]</scope>
    <source>
        <strain evidence="8">SZCCT0434</strain>
    </source>
</reference>
<evidence type="ECO:0000256" key="4">
    <source>
        <dbReference type="ARBA" id="ARBA00023002"/>
    </source>
</evidence>
<dbReference type="PANTHER" id="PTHR13789:SF318">
    <property type="entry name" value="GERANYLGERANYL DIPHOSPHATE REDUCTASE"/>
    <property type="match status" value="1"/>
</dbReference>
<keyword evidence="3" id="KW-0274">FAD</keyword>
<evidence type="ECO:0000256" key="3">
    <source>
        <dbReference type="ARBA" id="ARBA00022827"/>
    </source>
</evidence>
<dbReference type="PRINTS" id="PR00420">
    <property type="entry name" value="RNGMNOXGNASE"/>
</dbReference>
<dbReference type="Gene3D" id="3.50.50.60">
    <property type="entry name" value="FAD/NAD(P)-binding domain"/>
    <property type="match status" value="1"/>
</dbReference>
<evidence type="ECO:0000313" key="7">
    <source>
        <dbReference type="EMBL" id="MBR0794969.1"/>
    </source>
</evidence>
<evidence type="ECO:0000313" key="8">
    <source>
        <dbReference type="Proteomes" id="UP001315278"/>
    </source>
</evidence>
<dbReference type="InterPro" id="IPR036188">
    <property type="entry name" value="FAD/NAD-bd_sf"/>
</dbReference>
<dbReference type="EMBL" id="JAFCJH010000004">
    <property type="protein sequence ID" value="MBR0794969.1"/>
    <property type="molecule type" value="Genomic_DNA"/>
</dbReference>